<sequence>MGKLQFLADMNLSPLTVTQLRHQGWNIRRVSECMAETTSDIDILIYARTHELIIITQDLDFSSLLAIGGYEKPSVISLRVEQPRPAEITARVIDVVTTLEDELSDGIIVSVDEHSIRYRTLPITT</sequence>
<evidence type="ECO:0000313" key="3">
    <source>
        <dbReference type="Proteomes" id="UP000649604"/>
    </source>
</evidence>
<reference evidence="2" key="1">
    <citation type="submission" date="2019-11" db="EMBL/GenBank/DDBJ databases">
        <title>Microbial mats filling the niche in hypersaline microbial mats.</title>
        <authorList>
            <person name="Wong H.L."/>
            <person name="Macleod F.I."/>
            <person name="White R.A. III"/>
            <person name="Burns B.P."/>
        </authorList>
    </citation>
    <scope>NUCLEOTIDE SEQUENCE</scope>
    <source>
        <strain evidence="2">Rbin_158</strain>
    </source>
</reference>
<comment type="caution">
    <text evidence="2">The sequence shown here is derived from an EMBL/GenBank/DDBJ whole genome shotgun (WGS) entry which is preliminary data.</text>
</comment>
<dbReference type="Pfam" id="PF18480">
    <property type="entry name" value="DUF5615"/>
    <property type="match status" value="1"/>
</dbReference>
<dbReference type="InterPro" id="IPR041049">
    <property type="entry name" value="DUF5615"/>
</dbReference>
<accession>A0A9D5JY54</accession>
<protein>
    <recommendedName>
        <fullName evidence="1">DUF5615 domain-containing protein</fullName>
    </recommendedName>
</protein>
<organism evidence="2 3">
    <name type="scientific">candidate division KSB3 bacterium</name>
    <dbReference type="NCBI Taxonomy" id="2044937"/>
    <lineage>
        <taxon>Bacteria</taxon>
        <taxon>candidate division KSB3</taxon>
    </lineage>
</organism>
<name>A0A9D5JY54_9BACT</name>
<feature type="domain" description="DUF5615" evidence="1">
    <location>
        <begin position="5"/>
        <end position="112"/>
    </location>
</feature>
<dbReference type="AlphaFoldDB" id="A0A9D5JY54"/>
<dbReference type="Proteomes" id="UP000649604">
    <property type="component" value="Unassembled WGS sequence"/>
</dbReference>
<gene>
    <name evidence="2" type="ORF">GF339_16945</name>
</gene>
<dbReference type="EMBL" id="WJJP01000554">
    <property type="protein sequence ID" value="MBD3326275.1"/>
    <property type="molecule type" value="Genomic_DNA"/>
</dbReference>
<evidence type="ECO:0000259" key="1">
    <source>
        <dbReference type="Pfam" id="PF18480"/>
    </source>
</evidence>
<proteinExistence type="predicted"/>
<evidence type="ECO:0000313" key="2">
    <source>
        <dbReference type="EMBL" id="MBD3326275.1"/>
    </source>
</evidence>